<organism evidence="15 16">
    <name type="scientific">Crotalus adamanteus</name>
    <name type="common">Eastern diamondback rattlesnake</name>
    <dbReference type="NCBI Taxonomy" id="8729"/>
    <lineage>
        <taxon>Eukaryota</taxon>
        <taxon>Metazoa</taxon>
        <taxon>Chordata</taxon>
        <taxon>Craniata</taxon>
        <taxon>Vertebrata</taxon>
        <taxon>Euteleostomi</taxon>
        <taxon>Lepidosauria</taxon>
        <taxon>Squamata</taxon>
        <taxon>Bifurcata</taxon>
        <taxon>Unidentata</taxon>
        <taxon>Episquamata</taxon>
        <taxon>Toxicofera</taxon>
        <taxon>Serpentes</taxon>
        <taxon>Colubroidea</taxon>
        <taxon>Viperidae</taxon>
        <taxon>Crotalinae</taxon>
        <taxon>Crotalus</taxon>
    </lineage>
</organism>
<sequence>MLLFGFFLLIYLIALIENLLLITIVVLDCQLHKPMYIFLANLSILDICFISITVPKSMNISLTQIRSISFSGCMVQIFLGLTFAVVEFTLLAVMAYDRYIAICYPLHYQLLMSKIKCFCMIAVCWVSSIIYSTLHTLNIIFLPFCGPNNIDQIFCEITHTLKLVCADTYGNEMAVFMCGIIFGIIFSSSVIASYVRIFLTIKKIPSSQGKHKAFSTCFPHLAVFSLFMSTGILTYLRKSSESSITEILASLLYSIVSPIANPLIYSLRNKEIKAALEKLINKIFYYRKIF</sequence>
<evidence type="ECO:0000256" key="11">
    <source>
        <dbReference type="ARBA" id="ARBA00023224"/>
    </source>
</evidence>
<keyword evidence="8 12" id="KW-0297">G-protein coupled receptor</keyword>
<accession>A0AAW1B5W8</accession>
<dbReference type="PANTHER" id="PTHR26452">
    <property type="entry name" value="OLFACTORY RECEPTOR"/>
    <property type="match status" value="1"/>
</dbReference>
<dbReference type="GO" id="GO:0004930">
    <property type="term" value="F:G protein-coupled receptor activity"/>
    <property type="evidence" value="ECO:0007669"/>
    <property type="project" value="UniProtKB-KW"/>
</dbReference>
<dbReference type="Gene3D" id="1.20.1070.10">
    <property type="entry name" value="Rhodopsin 7-helix transmembrane proteins"/>
    <property type="match status" value="1"/>
</dbReference>
<dbReference type="EMBL" id="JAOTOJ010000008">
    <property type="protein sequence ID" value="KAK9397166.1"/>
    <property type="molecule type" value="Genomic_DNA"/>
</dbReference>
<keyword evidence="6 13" id="KW-0552">Olfaction</keyword>
<keyword evidence="7 13" id="KW-1133">Transmembrane helix</keyword>
<dbReference type="Pfam" id="PF13853">
    <property type="entry name" value="7tm_4"/>
    <property type="match status" value="1"/>
</dbReference>
<feature type="transmembrane region" description="Helical" evidence="13">
    <location>
        <begin position="247"/>
        <end position="267"/>
    </location>
</feature>
<keyword evidence="4 13" id="KW-0716">Sensory transduction</keyword>
<keyword evidence="3 13" id="KW-1003">Cell membrane</keyword>
<evidence type="ECO:0000313" key="15">
    <source>
        <dbReference type="EMBL" id="KAK9397166.1"/>
    </source>
</evidence>
<feature type="domain" description="G-protein coupled receptors family 1 profile" evidence="14">
    <location>
        <begin position="17"/>
        <end position="265"/>
    </location>
</feature>
<evidence type="ECO:0000256" key="6">
    <source>
        <dbReference type="ARBA" id="ARBA00022725"/>
    </source>
</evidence>
<feature type="transmembrane region" description="Helical" evidence="13">
    <location>
        <begin position="117"/>
        <end position="134"/>
    </location>
</feature>
<comment type="subcellular location">
    <subcellularLocation>
        <location evidence="2 13">Cell membrane</location>
        <topology evidence="2 13">Multi-pass membrane protein</topology>
    </subcellularLocation>
</comment>
<reference evidence="15 16" key="1">
    <citation type="journal article" date="2024" name="Proc. Natl. Acad. Sci. U.S.A.">
        <title>The genetic regulatory architecture and epigenomic basis for age-related changes in rattlesnake venom.</title>
        <authorList>
            <person name="Hogan M.P."/>
            <person name="Holding M.L."/>
            <person name="Nystrom G.S."/>
            <person name="Colston T.J."/>
            <person name="Bartlett D.A."/>
            <person name="Mason A.J."/>
            <person name="Ellsworth S.A."/>
            <person name="Rautsaw R.M."/>
            <person name="Lawrence K.C."/>
            <person name="Strickland J.L."/>
            <person name="He B."/>
            <person name="Fraser P."/>
            <person name="Margres M.J."/>
            <person name="Gilbert D.M."/>
            <person name="Gibbs H.L."/>
            <person name="Parkinson C.L."/>
            <person name="Rokyta D.R."/>
        </authorList>
    </citation>
    <scope>NUCLEOTIDE SEQUENCE [LARGE SCALE GENOMIC DNA]</scope>
    <source>
        <strain evidence="15">DRR0105</strain>
    </source>
</reference>
<evidence type="ECO:0000256" key="7">
    <source>
        <dbReference type="ARBA" id="ARBA00022989"/>
    </source>
</evidence>
<comment type="similarity">
    <text evidence="12">Belongs to the G-protein coupled receptor 1 family.</text>
</comment>
<evidence type="ECO:0000256" key="4">
    <source>
        <dbReference type="ARBA" id="ARBA00022606"/>
    </source>
</evidence>
<dbReference type="PROSITE" id="PS50262">
    <property type="entry name" value="G_PROTEIN_RECEP_F1_2"/>
    <property type="match status" value="1"/>
</dbReference>
<evidence type="ECO:0000256" key="2">
    <source>
        <dbReference type="ARBA" id="ARBA00004651"/>
    </source>
</evidence>
<dbReference type="PRINTS" id="PR00237">
    <property type="entry name" value="GPCRRHODOPSN"/>
</dbReference>
<dbReference type="InterPro" id="IPR017452">
    <property type="entry name" value="GPCR_Rhodpsn_7TM"/>
</dbReference>
<feature type="transmembrane region" description="Helical" evidence="13">
    <location>
        <begin position="74"/>
        <end position="96"/>
    </location>
</feature>
<evidence type="ECO:0000256" key="12">
    <source>
        <dbReference type="RuleBase" id="RU000688"/>
    </source>
</evidence>
<keyword evidence="9 13" id="KW-0472">Membrane</keyword>
<gene>
    <name evidence="15" type="ORF">NXF25_020527</name>
</gene>
<dbReference type="PRINTS" id="PR00245">
    <property type="entry name" value="OLFACTORYR"/>
</dbReference>
<evidence type="ECO:0000256" key="5">
    <source>
        <dbReference type="ARBA" id="ARBA00022692"/>
    </source>
</evidence>
<evidence type="ECO:0000256" key="10">
    <source>
        <dbReference type="ARBA" id="ARBA00023170"/>
    </source>
</evidence>
<keyword evidence="11 12" id="KW-0807">Transducer</keyword>
<evidence type="ECO:0000259" key="14">
    <source>
        <dbReference type="PROSITE" id="PS50262"/>
    </source>
</evidence>
<evidence type="ECO:0000256" key="3">
    <source>
        <dbReference type="ARBA" id="ARBA00022475"/>
    </source>
</evidence>
<dbReference type="SUPFAM" id="SSF81321">
    <property type="entry name" value="Family A G protein-coupled receptor-like"/>
    <property type="match status" value="1"/>
</dbReference>
<feature type="transmembrane region" description="Helical" evidence="13">
    <location>
        <begin position="6"/>
        <end position="27"/>
    </location>
</feature>
<evidence type="ECO:0000313" key="16">
    <source>
        <dbReference type="Proteomes" id="UP001474421"/>
    </source>
</evidence>
<evidence type="ECO:0000256" key="13">
    <source>
        <dbReference type="RuleBase" id="RU363047"/>
    </source>
</evidence>
<keyword evidence="16" id="KW-1185">Reference proteome</keyword>
<feature type="transmembrane region" description="Helical" evidence="13">
    <location>
        <begin position="216"/>
        <end position="235"/>
    </location>
</feature>
<protein>
    <recommendedName>
        <fullName evidence="13">Olfactory receptor</fullName>
    </recommendedName>
</protein>
<comment type="function">
    <text evidence="1">Odorant receptor.</text>
</comment>
<dbReference type="GO" id="GO:0004984">
    <property type="term" value="F:olfactory receptor activity"/>
    <property type="evidence" value="ECO:0007669"/>
    <property type="project" value="InterPro"/>
</dbReference>
<feature type="transmembrane region" description="Helical" evidence="13">
    <location>
        <begin position="34"/>
        <end position="54"/>
    </location>
</feature>
<dbReference type="PROSITE" id="PS00237">
    <property type="entry name" value="G_PROTEIN_RECEP_F1_1"/>
    <property type="match status" value="1"/>
</dbReference>
<keyword evidence="5 12" id="KW-0812">Transmembrane</keyword>
<dbReference type="InterPro" id="IPR000725">
    <property type="entry name" value="Olfact_rcpt"/>
</dbReference>
<dbReference type="AlphaFoldDB" id="A0AAW1B5W8"/>
<keyword evidence="10 12" id="KW-0675">Receptor</keyword>
<name>A0AAW1B5W8_CROAD</name>
<evidence type="ECO:0000256" key="8">
    <source>
        <dbReference type="ARBA" id="ARBA00023040"/>
    </source>
</evidence>
<dbReference type="GO" id="GO:0005886">
    <property type="term" value="C:plasma membrane"/>
    <property type="evidence" value="ECO:0007669"/>
    <property type="project" value="UniProtKB-SubCell"/>
</dbReference>
<dbReference type="InterPro" id="IPR050516">
    <property type="entry name" value="Olfactory_GPCR"/>
</dbReference>
<proteinExistence type="inferred from homology"/>
<evidence type="ECO:0000256" key="9">
    <source>
        <dbReference type="ARBA" id="ARBA00023136"/>
    </source>
</evidence>
<dbReference type="FunFam" id="1.20.1070.10:FF:000037">
    <property type="entry name" value="Olfactory receptor"/>
    <property type="match status" value="1"/>
</dbReference>
<feature type="transmembrane region" description="Helical" evidence="13">
    <location>
        <begin position="173"/>
        <end position="195"/>
    </location>
</feature>
<evidence type="ECO:0000256" key="1">
    <source>
        <dbReference type="ARBA" id="ARBA00002936"/>
    </source>
</evidence>
<dbReference type="InterPro" id="IPR000276">
    <property type="entry name" value="GPCR_Rhodpsn"/>
</dbReference>
<dbReference type="Proteomes" id="UP001474421">
    <property type="component" value="Unassembled WGS sequence"/>
</dbReference>
<comment type="caution">
    <text evidence="15">The sequence shown here is derived from an EMBL/GenBank/DDBJ whole genome shotgun (WGS) entry which is preliminary data.</text>
</comment>